<dbReference type="EMBL" id="MU826843">
    <property type="protein sequence ID" value="KAJ7371696.1"/>
    <property type="molecule type" value="Genomic_DNA"/>
</dbReference>
<gene>
    <name evidence="2" type="ORF">OS493_023727</name>
</gene>
<protein>
    <submittedName>
        <fullName evidence="2">Uncharacterized protein</fullName>
    </submittedName>
</protein>
<comment type="caution">
    <text evidence="2">The sequence shown here is derived from an EMBL/GenBank/DDBJ whole genome shotgun (WGS) entry which is preliminary data.</text>
</comment>
<sequence length="183" mass="19947">MIGSPDSPENQPAISYDTYLKLIGEESSPNRNSLTVEALEKLRPSQGGGNFQVVLMEPKLWNRVRSWTDSNDNTHTDVVAGSLAPWNIAGVEGDEDEMPVMNNDLSPGLDEDESFRELQEILPDIIQGCKISNDGGKKKKTIFKANSSSNVEKVDNPEGSFLSTSSCEGKSSSISDLQAQVQK</sequence>
<evidence type="ECO:0000313" key="3">
    <source>
        <dbReference type="Proteomes" id="UP001163046"/>
    </source>
</evidence>
<proteinExistence type="predicted"/>
<organism evidence="2 3">
    <name type="scientific">Desmophyllum pertusum</name>
    <dbReference type="NCBI Taxonomy" id="174260"/>
    <lineage>
        <taxon>Eukaryota</taxon>
        <taxon>Metazoa</taxon>
        <taxon>Cnidaria</taxon>
        <taxon>Anthozoa</taxon>
        <taxon>Hexacorallia</taxon>
        <taxon>Scleractinia</taxon>
        <taxon>Caryophylliina</taxon>
        <taxon>Caryophylliidae</taxon>
        <taxon>Desmophyllum</taxon>
    </lineage>
</organism>
<feature type="region of interest" description="Disordered" evidence="1">
    <location>
        <begin position="147"/>
        <end position="183"/>
    </location>
</feature>
<reference evidence="2" key="1">
    <citation type="submission" date="2023-01" db="EMBL/GenBank/DDBJ databases">
        <title>Genome assembly of the deep-sea coral Lophelia pertusa.</title>
        <authorList>
            <person name="Herrera S."/>
            <person name="Cordes E."/>
        </authorList>
    </citation>
    <scope>NUCLEOTIDE SEQUENCE</scope>
    <source>
        <strain evidence="2">USNM1676648</strain>
        <tissue evidence="2">Polyp</tissue>
    </source>
</reference>
<feature type="compositionally biased region" description="Polar residues" evidence="1">
    <location>
        <begin position="161"/>
        <end position="183"/>
    </location>
</feature>
<accession>A0A9X0CQI3</accession>
<dbReference type="Proteomes" id="UP001163046">
    <property type="component" value="Unassembled WGS sequence"/>
</dbReference>
<evidence type="ECO:0000256" key="1">
    <source>
        <dbReference type="SAM" id="MobiDB-lite"/>
    </source>
</evidence>
<name>A0A9X0CQI3_9CNID</name>
<evidence type="ECO:0000313" key="2">
    <source>
        <dbReference type="EMBL" id="KAJ7371696.1"/>
    </source>
</evidence>
<dbReference type="AlphaFoldDB" id="A0A9X0CQI3"/>
<keyword evidence="3" id="KW-1185">Reference proteome</keyword>